<evidence type="ECO:0000256" key="2">
    <source>
        <dbReference type="SAM" id="MobiDB-lite"/>
    </source>
</evidence>
<reference evidence="3 4" key="1">
    <citation type="journal article" date="2010" name="Science">
        <title>Genomic comparison of the ants Camponotus floridanus and Harpegnathos saltator.</title>
        <authorList>
            <person name="Bonasio R."/>
            <person name="Zhang G."/>
            <person name="Ye C."/>
            <person name="Mutti N.S."/>
            <person name="Fang X."/>
            <person name="Qin N."/>
            <person name="Donahue G."/>
            <person name="Yang P."/>
            <person name="Li Q."/>
            <person name="Li C."/>
            <person name="Zhang P."/>
            <person name="Huang Z."/>
            <person name="Berger S.L."/>
            <person name="Reinberg D."/>
            <person name="Wang J."/>
            <person name="Liebig J."/>
        </authorList>
    </citation>
    <scope>NUCLEOTIDE SEQUENCE [LARGE SCALE GENOMIC DNA]</scope>
    <source>
        <strain evidence="3 4">R22 G/1</strain>
    </source>
</reference>
<keyword evidence="1" id="KW-0175">Coiled coil</keyword>
<gene>
    <name evidence="3" type="ORF">EAI_00313</name>
</gene>
<accession>E2B4M9</accession>
<protein>
    <submittedName>
        <fullName evidence="3">Uncharacterized protein</fullName>
    </submittedName>
</protein>
<keyword evidence="4" id="KW-1185">Reference proteome</keyword>
<dbReference type="Pfam" id="PF08202">
    <property type="entry name" value="MIS13"/>
    <property type="match status" value="1"/>
</dbReference>
<sequence length="190" mass="21804">MARPPSTQHQINDSNSMQAAATRLNVATHTFPNSSQNAVTCDQPESDNGVTNNGTKLTLNKNDEQANNQTDAGIFNLEEYIKKLKQERKDWQQEYKNRKIQRKNLAKEKTIMESQGQLLDINILTESERAFITARPDYEYICKNGQKLSDVALKISILSRLVHKLNQRFMENMENNMSRAVKDIIKMSED</sequence>
<dbReference type="KEGG" id="hst:105185314"/>
<dbReference type="AlphaFoldDB" id="E2B4M9"/>
<feature type="region of interest" description="Disordered" evidence="2">
    <location>
        <begin position="33"/>
        <end position="61"/>
    </location>
</feature>
<organism evidence="4">
    <name type="scientific">Harpegnathos saltator</name>
    <name type="common">Jerdon's jumping ant</name>
    <dbReference type="NCBI Taxonomy" id="610380"/>
    <lineage>
        <taxon>Eukaryota</taxon>
        <taxon>Metazoa</taxon>
        <taxon>Ecdysozoa</taxon>
        <taxon>Arthropoda</taxon>
        <taxon>Hexapoda</taxon>
        <taxon>Insecta</taxon>
        <taxon>Pterygota</taxon>
        <taxon>Neoptera</taxon>
        <taxon>Endopterygota</taxon>
        <taxon>Hymenoptera</taxon>
        <taxon>Apocrita</taxon>
        <taxon>Aculeata</taxon>
        <taxon>Formicoidea</taxon>
        <taxon>Formicidae</taxon>
        <taxon>Ponerinae</taxon>
        <taxon>Ponerini</taxon>
        <taxon>Harpegnathos</taxon>
    </lineage>
</organism>
<feature type="coiled-coil region" evidence="1">
    <location>
        <begin position="74"/>
        <end position="108"/>
    </location>
</feature>
<dbReference type="GO" id="GO:0000444">
    <property type="term" value="C:MIS12/MIND type complex"/>
    <property type="evidence" value="ECO:0007669"/>
    <property type="project" value="InterPro"/>
</dbReference>
<evidence type="ECO:0000256" key="1">
    <source>
        <dbReference type="SAM" id="Coils"/>
    </source>
</evidence>
<evidence type="ECO:0000313" key="4">
    <source>
        <dbReference type="Proteomes" id="UP000008237"/>
    </source>
</evidence>
<dbReference type="EMBL" id="GL445574">
    <property type="protein sequence ID" value="EFN89382.1"/>
    <property type="molecule type" value="Genomic_DNA"/>
</dbReference>
<dbReference type="InParanoid" id="E2B4M9"/>
<dbReference type="GO" id="GO:0007059">
    <property type="term" value="P:chromosome segregation"/>
    <property type="evidence" value="ECO:0007669"/>
    <property type="project" value="InterPro"/>
</dbReference>
<proteinExistence type="predicted"/>
<name>E2B4M9_HARSA</name>
<dbReference type="InterPro" id="IPR013218">
    <property type="entry name" value="Dsn1/Mis13"/>
</dbReference>
<dbReference type="Proteomes" id="UP000008237">
    <property type="component" value="Unassembled WGS sequence"/>
</dbReference>
<dbReference type="PhylomeDB" id="E2B4M9"/>
<dbReference type="GO" id="GO:0051301">
    <property type="term" value="P:cell division"/>
    <property type="evidence" value="ECO:0007669"/>
    <property type="project" value="InterPro"/>
</dbReference>
<evidence type="ECO:0000313" key="3">
    <source>
        <dbReference type="EMBL" id="EFN89382.1"/>
    </source>
</evidence>
<dbReference type="OrthoDB" id="7696821at2759"/>
<feature type="compositionally biased region" description="Low complexity" evidence="2">
    <location>
        <begin position="48"/>
        <end position="60"/>
    </location>
</feature>